<comment type="caution">
    <text evidence="3">The sequence shown here is derived from an EMBL/GenBank/DDBJ whole genome shotgun (WGS) entry which is preliminary data.</text>
</comment>
<accession>A0ABN7Y4Z1</accession>
<dbReference type="Pfam" id="PF07201">
    <property type="entry name" value="HrpJ"/>
    <property type="match status" value="1"/>
</dbReference>
<protein>
    <recommendedName>
        <fullName evidence="2">Hypersensitivity response secretion-like HrpJ domain-containing protein</fullName>
    </recommendedName>
</protein>
<sequence length="321" mass="35439">MDMAARALNAARNMQVVAAGVNPKLHALLRGARRNEALMARALVGRLAKGMMSQKDSRLEQLMLQFGDIEDVDELLSAMGKAALNPSASALLLAAMAQQHRAGRKRSRLDDALGELIGDGTDWELAMLGWLEFGPMDREQMAQLKALYQRTDVVRQGLSSFFQKLTGVSQRRRKLKVLIRALGAELSGCDDDPAEGTRLAAVVRDLKRLLMFIGCEEQCARIARGLGEPVVEADTVLGFLIRLIDQAWLYADWIAADCAEQRLGDARAYRLARGITGLVKMLPDPCFRDEDQRRQMVEALTEYGEREDEAPMETPSGAPGQ</sequence>
<feature type="domain" description="Hypersensitivity response secretion-like HrpJ" evidence="2">
    <location>
        <begin position="53"/>
        <end position="165"/>
    </location>
</feature>
<reference evidence="3 4" key="1">
    <citation type="submission" date="2021-08" db="EMBL/GenBank/DDBJ databases">
        <authorList>
            <person name="Peeters C."/>
        </authorList>
    </citation>
    <scope>NUCLEOTIDE SEQUENCE [LARGE SCALE GENOMIC DNA]</scope>
    <source>
        <strain evidence="3 4">LMG 21510</strain>
    </source>
</reference>
<evidence type="ECO:0000256" key="1">
    <source>
        <dbReference type="SAM" id="MobiDB-lite"/>
    </source>
</evidence>
<dbReference type="NCBIfam" id="TIGR02511">
    <property type="entry name" value="type_III_tyeA"/>
    <property type="match status" value="1"/>
</dbReference>
<dbReference type="EMBL" id="CAJZAH010000001">
    <property type="protein sequence ID" value="CAG9167624.1"/>
    <property type="molecule type" value="Genomic_DNA"/>
</dbReference>
<evidence type="ECO:0000313" key="4">
    <source>
        <dbReference type="Proteomes" id="UP000721236"/>
    </source>
</evidence>
<feature type="region of interest" description="Disordered" evidence="1">
    <location>
        <begin position="302"/>
        <end position="321"/>
    </location>
</feature>
<evidence type="ECO:0000259" key="2">
    <source>
        <dbReference type="Pfam" id="PF07201"/>
    </source>
</evidence>
<organism evidence="3 4">
    <name type="scientific">Cupriavidus respiraculi</name>
    <dbReference type="NCBI Taxonomy" id="195930"/>
    <lineage>
        <taxon>Bacteria</taxon>
        <taxon>Pseudomonadati</taxon>
        <taxon>Pseudomonadota</taxon>
        <taxon>Betaproteobacteria</taxon>
        <taxon>Burkholderiales</taxon>
        <taxon>Burkholderiaceae</taxon>
        <taxon>Cupriavidus</taxon>
    </lineage>
</organism>
<dbReference type="SUPFAM" id="SSF140591">
    <property type="entry name" value="Type III secretion system domain"/>
    <property type="match status" value="2"/>
</dbReference>
<gene>
    <name evidence="3" type="ORF">LMG21510_00798</name>
</gene>
<dbReference type="InterPro" id="IPR038347">
    <property type="entry name" value="TyeA_sf"/>
</dbReference>
<dbReference type="InterPro" id="IPR010812">
    <property type="entry name" value="HrpJ-like"/>
</dbReference>
<name>A0ABN7Y4Z1_9BURK</name>
<proteinExistence type="predicted"/>
<keyword evidence="4" id="KW-1185">Reference proteome</keyword>
<dbReference type="Proteomes" id="UP000721236">
    <property type="component" value="Unassembled WGS sequence"/>
</dbReference>
<dbReference type="Gene3D" id="1.20.1280.80">
    <property type="match status" value="1"/>
</dbReference>
<dbReference type="InterPro" id="IPR013351">
    <property type="entry name" value="T3SS_TyeA-rel"/>
</dbReference>
<evidence type="ECO:0000313" key="3">
    <source>
        <dbReference type="EMBL" id="CAG9167624.1"/>
    </source>
</evidence>